<feature type="region of interest" description="Disordered" evidence="1">
    <location>
        <begin position="1"/>
        <end position="30"/>
    </location>
</feature>
<evidence type="ECO:0000256" key="1">
    <source>
        <dbReference type="SAM" id="MobiDB-lite"/>
    </source>
</evidence>
<dbReference type="Proteomes" id="UP001604277">
    <property type="component" value="Unassembled WGS sequence"/>
</dbReference>
<reference evidence="3" key="1">
    <citation type="submission" date="2024-07" db="EMBL/GenBank/DDBJ databases">
        <title>Two chromosome-level genome assemblies of Korean endemic species Abeliophyllum distichum and Forsythia ovata (Oleaceae).</title>
        <authorList>
            <person name="Jang H."/>
        </authorList>
    </citation>
    <scope>NUCLEOTIDE SEQUENCE [LARGE SCALE GENOMIC DNA]</scope>
</reference>
<accession>A0ABD1QA26</accession>
<dbReference type="EMBL" id="JBFOLJ010000015">
    <property type="protein sequence ID" value="KAL2473035.1"/>
    <property type="molecule type" value="Genomic_DNA"/>
</dbReference>
<sequence>MGNCIRKESSMQWGGEDWGSFDSKNQLSNDKTHTNLYRNSMNIIEEKRPCAETGTEVKIKISKKQLEELLSRENSQGLSVQQILTQLMNVSDEFETHQLSWKPALQSIPE</sequence>
<comment type="caution">
    <text evidence="2">The sequence shown here is derived from an EMBL/GenBank/DDBJ whole genome shotgun (WGS) entry which is preliminary data.</text>
</comment>
<organism evidence="2 3">
    <name type="scientific">Forsythia ovata</name>
    <dbReference type="NCBI Taxonomy" id="205694"/>
    <lineage>
        <taxon>Eukaryota</taxon>
        <taxon>Viridiplantae</taxon>
        <taxon>Streptophyta</taxon>
        <taxon>Embryophyta</taxon>
        <taxon>Tracheophyta</taxon>
        <taxon>Spermatophyta</taxon>
        <taxon>Magnoliopsida</taxon>
        <taxon>eudicotyledons</taxon>
        <taxon>Gunneridae</taxon>
        <taxon>Pentapetalae</taxon>
        <taxon>asterids</taxon>
        <taxon>lamiids</taxon>
        <taxon>Lamiales</taxon>
        <taxon>Oleaceae</taxon>
        <taxon>Forsythieae</taxon>
        <taxon>Forsythia</taxon>
    </lineage>
</organism>
<evidence type="ECO:0000313" key="2">
    <source>
        <dbReference type="EMBL" id="KAL2473035.1"/>
    </source>
</evidence>
<protein>
    <submittedName>
        <fullName evidence="2">Uncharacterized protein</fullName>
    </submittedName>
</protein>
<keyword evidence="3" id="KW-1185">Reference proteome</keyword>
<dbReference type="PANTHER" id="PTHR33647">
    <property type="entry name" value="OS01G0793900 PROTEIN"/>
    <property type="match status" value="1"/>
</dbReference>
<evidence type="ECO:0000313" key="3">
    <source>
        <dbReference type="Proteomes" id="UP001604277"/>
    </source>
</evidence>
<proteinExistence type="predicted"/>
<dbReference type="AlphaFoldDB" id="A0ABD1QA26"/>
<gene>
    <name evidence="2" type="ORF">Fot_48771</name>
</gene>
<name>A0ABD1QA26_9LAMI</name>
<dbReference type="PANTHER" id="PTHR33647:SF5">
    <property type="entry name" value="OS01G0793900 PROTEIN"/>
    <property type="match status" value="1"/>
</dbReference>